<dbReference type="Proteomes" id="UP000016644">
    <property type="component" value="Unassembled WGS sequence"/>
</dbReference>
<dbReference type="EMBL" id="AWVK01000004">
    <property type="protein sequence ID" value="ERK45929.1"/>
    <property type="molecule type" value="Genomic_DNA"/>
</dbReference>
<accession>U2PQ93</accession>
<organism evidence="1 2">
    <name type="scientific">Levilactobacillus brevis ATCC 14869 = DSM 20054</name>
    <dbReference type="NCBI Taxonomy" id="649758"/>
    <lineage>
        <taxon>Bacteria</taxon>
        <taxon>Bacillati</taxon>
        <taxon>Bacillota</taxon>
        <taxon>Bacilli</taxon>
        <taxon>Lactobacillales</taxon>
        <taxon>Lactobacillaceae</taxon>
        <taxon>Levilactobacillus</taxon>
    </lineage>
</organism>
<dbReference type="HOGENOM" id="CLU_170252_0_0_9"/>
<name>U2PQ93_LEVBR</name>
<reference evidence="1 2" key="1">
    <citation type="submission" date="2013-06" db="EMBL/GenBank/DDBJ databases">
        <authorList>
            <person name="Weinstock G."/>
            <person name="Sodergren E."/>
            <person name="Lobos E.A."/>
            <person name="Fulton L."/>
            <person name="Fulton R."/>
            <person name="Courtney L."/>
            <person name="Fronick C."/>
            <person name="O'Laughlin M."/>
            <person name="Godfrey J."/>
            <person name="Wilson R.M."/>
            <person name="Miner T."/>
            <person name="Farmer C."/>
            <person name="Delehaunty K."/>
            <person name="Cordes M."/>
            <person name="Minx P."/>
            <person name="Tomlinson C."/>
            <person name="Chen J."/>
            <person name="Wollam A."/>
            <person name="Pepin K.H."/>
            <person name="Bhonagiri V."/>
            <person name="Zhang X."/>
            <person name="Warren W."/>
            <person name="Mitreva M."/>
            <person name="Mardis E.R."/>
            <person name="Wilson R.K."/>
        </authorList>
    </citation>
    <scope>NUCLEOTIDE SEQUENCE [LARGE SCALE GENOMIC DNA]</scope>
    <source>
        <strain evidence="1 2">ATCC 14869</strain>
    </source>
</reference>
<gene>
    <name evidence="1" type="ORF">HMPREF0495_00155</name>
</gene>
<proteinExistence type="predicted"/>
<sequence>MIRWREKAVMKKRRVLIAAFLIVGVFTILGITGVCLLTPNTPQKAVRFAILKNGHPIIALTETPKKVPGGSVYGYSGKRAWQYYKVKTAFDASNGEININTLAVNKPKAGSNFYRVHVVYPVA</sequence>
<dbReference type="AlphaFoldDB" id="U2PQ93"/>
<evidence type="ECO:0000313" key="1">
    <source>
        <dbReference type="EMBL" id="ERK45929.1"/>
    </source>
</evidence>
<comment type="caution">
    <text evidence="1">The sequence shown here is derived from an EMBL/GenBank/DDBJ whole genome shotgun (WGS) entry which is preliminary data.</text>
</comment>
<evidence type="ECO:0000313" key="2">
    <source>
        <dbReference type="Proteomes" id="UP000016644"/>
    </source>
</evidence>
<protein>
    <submittedName>
        <fullName evidence="1">Uncharacterized protein</fullName>
    </submittedName>
</protein>